<evidence type="ECO:0000256" key="16">
    <source>
        <dbReference type="SAM" id="Phobius"/>
    </source>
</evidence>
<evidence type="ECO:0000259" key="19">
    <source>
        <dbReference type="PROSITE" id="PS51473"/>
    </source>
</evidence>
<evidence type="ECO:0000256" key="1">
    <source>
        <dbReference type="ARBA" id="ARBA00004167"/>
    </source>
</evidence>
<feature type="signal peptide" evidence="17">
    <location>
        <begin position="1"/>
        <end position="26"/>
    </location>
</feature>
<feature type="chain" id="PRO_5025357031" evidence="17">
    <location>
        <begin position="27"/>
        <end position="650"/>
    </location>
</feature>
<dbReference type="GO" id="GO:0009737">
    <property type="term" value="P:response to abscisic acid"/>
    <property type="evidence" value="ECO:0007669"/>
    <property type="project" value="UniProtKB-ARBA"/>
</dbReference>
<dbReference type="PROSITE" id="PS00108">
    <property type="entry name" value="PROTEIN_KINASE_ST"/>
    <property type="match status" value="1"/>
</dbReference>
<dbReference type="InterPro" id="IPR002902">
    <property type="entry name" value="GNK2"/>
</dbReference>
<feature type="domain" description="Gnk2-homologous" evidence="19">
    <location>
        <begin position="139"/>
        <end position="246"/>
    </location>
</feature>
<dbReference type="PANTHER" id="PTHR27002">
    <property type="entry name" value="RECEPTOR-LIKE SERINE/THREONINE-PROTEIN KINASE SD1-8"/>
    <property type="match status" value="1"/>
</dbReference>
<keyword evidence="4" id="KW-0808">Transferase</keyword>
<keyword evidence="21" id="KW-1185">Reference proteome</keyword>
<keyword evidence="9 20" id="KW-0418">Kinase</keyword>
<evidence type="ECO:0000256" key="3">
    <source>
        <dbReference type="ARBA" id="ARBA00022553"/>
    </source>
</evidence>
<keyword evidence="14" id="KW-0325">Glycoprotein</keyword>
<dbReference type="FunFam" id="1.10.510.10:FF:000343">
    <property type="entry name" value="Cysteine-rich receptor-like protein kinase 28"/>
    <property type="match status" value="1"/>
</dbReference>
<dbReference type="Gene3D" id="1.10.510.10">
    <property type="entry name" value="Transferase(Phosphotransferase) domain 1"/>
    <property type="match status" value="1"/>
</dbReference>
<evidence type="ECO:0000256" key="9">
    <source>
        <dbReference type="ARBA" id="ARBA00022777"/>
    </source>
</evidence>
<feature type="binding site" evidence="15">
    <location>
        <position position="362"/>
    </location>
    <ligand>
        <name>ATP</name>
        <dbReference type="ChEBI" id="CHEBI:30616"/>
    </ligand>
</feature>
<evidence type="ECO:0000313" key="20">
    <source>
        <dbReference type="EMBL" id="KAB1202812.1"/>
    </source>
</evidence>
<dbReference type="CDD" id="cd14066">
    <property type="entry name" value="STKc_IRAK"/>
    <property type="match status" value="1"/>
</dbReference>
<keyword evidence="7" id="KW-0677">Repeat</keyword>
<organism evidence="20 21">
    <name type="scientific">Morella rubra</name>
    <name type="common">Chinese bayberry</name>
    <dbReference type="NCBI Taxonomy" id="262757"/>
    <lineage>
        <taxon>Eukaryota</taxon>
        <taxon>Viridiplantae</taxon>
        <taxon>Streptophyta</taxon>
        <taxon>Embryophyta</taxon>
        <taxon>Tracheophyta</taxon>
        <taxon>Spermatophyta</taxon>
        <taxon>Magnoliopsida</taxon>
        <taxon>eudicotyledons</taxon>
        <taxon>Gunneridae</taxon>
        <taxon>Pentapetalae</taxon>
        <taxon>rosids</taxon>
        <taxon>fabids</taxon>
        <taxon>Fagales</taxon>
        <taxon>Myricaceae</taxon>
        <taxon>Morella</taxon>
    </lineage>
</organism>
<dbReference type="PROSITE" id="PS50011">
    <property type="entry name" value="PROTEIN_KINASE_DOM"/>
    <property type="match status" value="1"/>
</dbReference>
<dbReference type="PANTHER" id="PTHR27002:SF1104">
    <property type="entry name" value="CYSTEINE-RICH RECEPTOR-LIKE PROTEIN KINASE 27-RELATED"/>
    <property type="match status" value="1"/>
</dbReference>
<evidence type="ECO:0000256" key="17">
    <source>
        <dbReference type="SAM" id="SignalP"/>
    </source>
</evidence>
<dbReference type="InterPro" id="IPR017441">
    <property type="entry name" value="Protein_kinase_ATP_BS"/>
</dbReference>
<evidence type="ECO:0000256" key="8">
    <source>
        <dbReference type="ARBA" id="ARBA00022741"/>
    </source>
</evidence>
<dbReference type="GO" id="GO:0005886">
    <property type="term" value="C:plasma membrane"/>
    <property type="evidence" value="ECO:0007669"/>
    <property type="project" value="TreeGrafter"/>
</dbReference>
<gene>
    <name evidence="20" type="ORF">CJ030_MR8G024925</name>
</gene>
<evidence type="ECO:0000256" key="11">
    <source>
        <dbReference type="ARBA" id="ARBA00022989"/>
    </source>
</evidence>
<sequence>MKRASSNLLLFFSYAILVLLVKPTIAQRDPYVLHQCSAGSNVASNSTYRANVNSLLSSLSSHNQIDNGFYNFSAGENTNKVNGIALCRGDLSPADCRSCVNMTAFELLYLCPTQKEGIMWYMNCTVRFSNNSIFGVMESEPMTNLYADANVTDVSGSFDHVLETLLNRLRSEAAAGGSIRKLATGSATSTYFDIYALLQCTPDLDEQECSDCLNQSIRYVPTCCDQAIGVRVLTPSCNLRYENSRFYNTIPDALPPSPSLPPPAEGNGSTNSAGTVVIIVVAVVLSVVVIFSICTCIYVRKRKQRKKAESIDELISAESLQFDFGTIRAATDDFSDANKLGQGGFGAVYKGTLSNGQQVAVKRLFKSSGQGDLEFKNEILLVARLQHRNLVRLFGFCLEVNERLLVYELVSNASLDQFLFDPSKRSCLDWERRYRIIVGIARGLLYLHEDSRFRIIHRDLKASNILLDLEMNPKISDFGLARLFLIDQTQDKTRRIVGTYGYMAPEYAMHGRFSVKSDVFSYGVLVLEIVCGQKNCYFRAGENMEDLLSYAWKNWREGTASSMIDPALRASSTAEIMRCIHIGLLCVQENVADRPTMASVILMLNSDSMALSVPSRPAFFMESIVESDTSLDRSFQASTNEASITELYPR</sequence>
<dbReference type="CDD" id="cd23509">
    <property type="entry name" value="Gnk2-like"/>
    <property type="match status" value="2"/>
</dbReference>
<dbReference type="PROSITE" id="PS00107">
    <property type="entry name" value="PROTEIN_KINASE_ATP"/>
    <property type="match status" value="1"/>
</dbReference>
<feature type="domain" description="Protein kinase" evidence="18">
    <location>
        <begin position="334"/>
        <end position="619"/>
    </location>
</feature>
<dbReference type="FunFam" id="3.30.430.20:FF:000002">
    <property type="entry name" value="Cysteine-rich receptor-like protein kinase 10"/>
    <property type="match status" value="1"/>
</dbReference>
<dbReference type="Pfam" id="PF07714">
    <property type="entry name" value="PK_Tyr_Ser-Thr"/>
    <property type="match status" value="1"/>
</dbReference>
<reference evidence="20 21" key="1">
    <citation type="journal article" date="2019" name="Plant Biotechnol. J.">
        <title>The red bayberry genome and genetic basis of sex determination.</title>
        <authorList>
            <person name="Jia H.M."/>
            <person name="Jia H.J."/>
            <person name="Cai Q.L."/>
            <person name="Wang Y."/>
            <person name="Zhao H.B."/>
            <person name="Yang W.F."/>
            <person name="Wang G.Y."/>
            <person name="Li Y.H."/>
            <person name="Zhan D.L."/>
            <person name="Shen Y.T."/>
            <person name="Niu Q.F."/>
            <person name="Chang L."/>
            <person name="Qiu J."/>
            <person name="Zhao L."/>
            <person name="Xie H.B."/>
            <person name="Fu W.Y."/>
            <person name="Jin J."/>
            <person name="Li X.W."/>
            <person name="Jiao Y."/>
            <person name="Zhou C.C."/>
            <person name="Tu T."/>
            <person name="Chai C.Y."/>
            <person name="Gao J.L."/>
            <person name="Fan L.J."/>
            <person name="van de Weg E."/>
            <person name="Wang J.Y."/>
            <person name="Gao Z.S."/>
        </authorList>
    </citation>
    <scope>NUCLEOTIDE SEQUENCE [LARGE SCALE GENOMIC DNA]</scope>
    <source>
        <tissue evidence="20">Leaves</tissue>
    </source>
</reference>
<dbReference type="PROSITE" id="PS51473">
    <property type="entry name" value="GNK2"/>
    <property type="match status" value="2"/>
</dbReference>
<dbReference type="InterPro" id="IPR001245">
    <property type="entry name" value="Ser-Thr/Tyr_kinase_cat_dom"/>
</dbReference>
<proteinExistence type="predicted"/>
<feature type="transmembrane region" description="Helical" evidence="16">
    <location>
        <begin position="276"/>
        <end position="299"/>
    </location>
</feature>
<keyword evidence="2" id="KW-0723">Serine/threonine-protein kinase</keyword>
<name>A0A6A1UR63_9ROSI</name>
<dbReference type="Proteomes" id="UP000516437">
    <property type="component" value="Chromosome 8"/>
</dbReference>
<dbReference type="InterPro" id="IPR038408">
    <property type="entry name" value="GNK2_sf"/>
</dbReference>
<accession>A0A6A1UR63</accession>
<keyword evidence="3" id="KW-0597">Phosphoprotein</keyword>
<keyword evidence="8 15" id="KW-0547">Nucleotide-binding</keyword>
<keyword evidence="13 20" id="KW-0675">Receptor</keyword>
<dbReference type="EMBL" id="RXIC02000026">
    <property type="protein sequence ID" value="KAB1202812.1"/>
    <property type="molecule type" value="Genomic_DNA"/>
</dbReference>
<dbReference type="AlphaFoldDB" id="A0A6A1UR63"/>
<dbReference type="Gene3D" id="3.30.430.20">
    <property type="entry name" value="Gnk2 domain, C-X8-C-X2-C motif"/>
    <property type="match status" value="2"/>
</dbReference>
<dbReference type="SMART" id="SM00220">
    <property type="entry name" value="S_TKc"/>
    <property type="match status" value="1"/>
</dbReference>
<keyword evidence="10 15" id="KW-0067">ATP-binding</keyword>
<keyword evidence="11 16" id="KW-1133">Transmembrane helix</keyword>
<evidence type="ECO:0000256" key="14">
    <source>
        <dbReference type="ARBA" id="ARBA00023180"/>
    </source>
</evidence>
<evidence type="ECO:0000256" key="13">
    <source>
        <dbReference type="ARBA" id="ARBA00023170"/>
    </source>
</evidence>
<evidence type="ECO:0000259" key="18">
    <source>
        <dbReference type="PROSITE" id="PS50011"/>
    </source>
</evidence>
<dbReference type="InterPro" id="IPR000719">
    <property type="entry name" value="Prot_kinase_dom"/>
</dbReference>
<protein>
    <submittedName>
        <fullName evidence="20">Cysteine-rich receptor-like protein kinase 29</fullName>
    </submittedName>
</protein>
<comment type="subcellular location">
    <subcellularLocation>
        <location evidence="1">Membrane</location>
        <topology evidence="1">Single-pass membrane protein</topology>
    </subcellularLocation>
</comment>
<dbReference type="InterPro" id="IPR008271">
    <property type="entry name" value="Ser/Thr_kinase_AS"/>
</dbReference>
<keyword evidence="5 16" id="KW-0812">Transmembrane</keyword>
<dbReference type="Pfam" id="PF01657">
    <property type="entry name" value="Stress-antifung"/>
    <property type="match status" value="2"/>
</dbReference>
<dbReference type="GO" id="GO:0005524">
    <property type="term" value="F:ATP binding"/>
    <property type="evidence" value="ECO:0007669"/>
    <property type="project" value="UniProtKB-UniRule"/>
</dbReference>
<evidence type="ECO:0000256" key="7">
    <source>
        <dbReference type="ARBA" id="ARBA00022737"/>
    </source>
</evidence>
<comment type="caution">
    <text evidence="20">The sequence shown here is derived from an EMBL/GenBank/DDBJ whole genome shotgun (WGS) entry which is preliminary data.</text>
</comment>
<dbReference type="GO" id="GO:0004674">
    <property type="term" value="F:protein serine/threonine kinase activity"/>
    <property type="evidence" value="ECO:0007669"/>
    <property type="project" value="UniProtKB-KW"/>
</dbReference>
<dbReference type="OrthoDB" id="4062651at2759"/>
<evidence type="ECO:0000256" key="10">
    <source>
        <dbReference type="ARBA" id="ARBA00022840"/>
    </source>
</evidence>
<dbReference type="InterPro" id="IPR011009">
    <property type="entry name" value="Kinase-like_dom_sf"/>
</dbReference>
<dbReference type="Gene3D" id="3.30.200.20">
    <property type="entry name" value="Phosphorylase Kinase, domain 1"/>
    <property type="match status" value="1"/>
</dbReference>
<evidence type="ECO:0000256" key="12">
    <source>
        <dbReference type="ARBA" id="ARBA00023136"/>
    </source>
</evidence>
<keyword evidence="6 17" id="KW-0732">Signal</keyword>
<evidence type="ECO:0000256" key="4">
    <source>
        <dbReference type="ARBA" id="ARBA00022679"/>
    </source>
</evidence>
<feature type="domain" description="Gnk2-homologous" evidence="19">
    <location>
        <begin position="30"/>
        <end position="133"/>
    </location>
</feature>
<dbReference type="FunFam" id="3.30.200.20:FF:000142">
    <property type="entry name" value="Cysteine-rich receptor-like protein kinase 10"/>
    <property type="match status" value="1"/>
</dbReference>
<dbReference type="SUPFAM" id="SSF56112">
    <property type="entry name" value="Protein kinase-like (PK-like)"/>
    <property type="match status" value="1"/>
</dbReference>
<evidence type="ECO:0000256" key="6">
    <source>
        <dbReference type="ARBA" id="ARBA00022729"/>
    </source>
</evidence>
<keyword evidence="12 16" id="KW-0472">Membrane</keyword>
<evidence type="ECO:0000256" key="2">
    <source>
        <dbReference type="ARBA" id="ARBA00022527"/>
    </source>
</evidence>
<evidence type="ECO:0000256" key="5">
    <source>
        <dbReference type="ARBA" id="ARBA00022692"/>
    </source>
</evidence>
<evidence type="ECO:0000313" key="21">
    <source>
        <dbReference type="Proteomes" id="UP000516437"/>
    </source>
</evidence>
<evidence type="ECO:0000256" key="15">
    <source>
        <dbReference type="PROSITE-ProRule" id="PRU10141"/>
    </source>
</evidence>
<dbReference type="FunFam" id="3.30.430.20:FF:000003">
    <property type="entry name" value="Cysteine-rich RLK (RECEPTOR-like protein kinase) 10"/>
    <property type="match status" value="1"/>
</dbReference>